<protein>
    <submittedName>
        <fullName evidence="1">Uncharacterized protein</fullName>
    </submittedName>
</protein>
<name>A0A8X6F2C9_TRICU</name>
<evidence type="ECO:0000313" key="1">
    <source>
        <dbReference type="EMBL" id="GFQ68112.1"/>
    </source>
</evidence>
<dbReference type="EMBL" id="BMAO01020534">
    <property type="protein sequence ID" value="GFQ68112.1"/>
    <property type="molecule type" value="Genomic_DNA"/>
</dbReference>
<evidence type="ECO:0000313" key="2">
    <source>
        <dbReference type="Proteomes" id="UP000887116"/>
    </source>
</evidence>
<dbReference type="Proteomes" id="UP000887116">
    <property type="component" value="Unassembled WGS sequence"/>
</dbReference>
<dbReference type="AlphaFoldDB" id="A0A8X6F2C9"/>
<keyword evidence="2" id="KW-1185">Reference proteome</keyword>
<proteinExistence type="predicted"/>
<sequence>MATAHLEVLFIYESFRDANHLSPAINSAISVTSNPRQRNKKLATKIATTYDGALLVTNHFDILSATFILRLSRDREA</sequence>
<gene>
    <name evidence="1" type="ORF">TNCT_147811</name>
</gene>
<dbReference type="OrthoDB" id="10475941at2759"/>
<accession>A0A8X6F2C9</accession>
<organism evidence="1 2">
    <name type="scientific">Trichonephila clavata</name>
    <name type="common">Joro spider</name>
    <name type="synonym">Nephila clavata</name>
    <dbReference type="NCBI Taxonomy" id="2740835"/>
    <lineage>
        <taxon>Eukaryota</taxon>
        <taxon>Metazoa</taxon>
        <taxon>Ecdysozoa</taxon>
        <taxon>Arthropoda</taxon>
        <taxon>Chelicerata</taxon>
        <taxon>Arachnida</taxon>
        <taxon>Araneae</taxon>
        <taxon>Araneomorphae</taxon>
        <taxon>Entelegynae</taxon>
        <taxon>Araneoidea</taxon>
        <taxon>Nephilidae</taxon>
        <taxon>Trichonephila</taxon>
    </lineage>
</organism>
<reference evidence="1" key="1">
    <citation type="submission" date="2020-07" db="EMBL/GenBank/DDBJ databases">
        <title>Multicomponent nature underlies the extraordinary mechanical properties of spider dragline silk.</title>
        <authorList>
            <person name="Kono N."/>
            <person name="Nakamura H."/>
            <person name="Mori M."/>
            <person name="Yoshida Y."/>
            <person name="Ohtoshi R."/>
            <person name="Malay A.D."/>
            <person name="Moran D.A.P."/>
            <person name="Tomita M."/>
            <person name="Numata K."/>
            <person name="Arakawa K."/>
        </authorList>
    </citation>
    <scope>NUCLEOTIDE SEQUENCE</scope>
</reference>
<comment type="caution">
    <text evidence="1">The sequence shown here is derived from an EMBL/GenBank/DDBJ whole genome shotgun (WGS) entry which is preliminary data.</text>
</comment>